<feature type="transmembrane region" description="Helical" evidence="6">
    <location>
        <begin position="114"/>
        <end position="130"/>
    </location>
</feature>
<evidence type="ECO:0000313" key="7">
    <source>
        <dbReference type="EMBL" id="EGT51341.1"/>
    </source>
</evidence>
<evidence type="ECO:0000256" key="1">
    <source>
        <dbReference type="ARBA" id="ARBA00004141"/>
    </source>
</evidence>
<sequence>MEEKSVVCHTTRRYELLCAAMLGFGHLTIMVGYDSESFVLESVIHSIHERTPDVISKYAGYYGQAVMYVFYMLGCLFSPSILNEIGSKWILICSAVCFASFPLGFFFINSYYYYFSQILLGVGYALYYQGNGGYLTSHSTRKTIESNVNIAWSVGCCCLLLSAGILAGVTHMAYSDRQEQMALEPFDPENLDDQIERRFSDLEIKLLFGIFLGASVVAFLNFVAIPGKDVTNCIQGTKKKGTFFESFKQTCIALISRSMLELFPLFSVLGISSSFWLSIFPTAMNFTVANSGMTYLCAIYPLSIGIGEIFMATFITQMSRRIKDFSLQPAMAIGTIFSIIAFILVHLSTPYDSPHRPTREDPLLFGHSYTFIFILGVIVGIGDCCLNSCRSVICALAMPDRRAQAFSISKLYQYFEALGSCVMFFLSPIIPLYVYTIGISIHLFIAMIFFFMTARRTQTMERKMTIEETNTTKKVELK</sequence>
<dbReference type="PANTHER" id="PTHR23294">
    <property type="entry name" value="ET TRANSLATION PRODUCT-RELATED"/>
    <property type="match status" value="1"/>
</dbReference>
<dbReference type="InParanoid" id="G0N398"/>
<feature type="transmembrane region" description="Helical" evidence="6">
    <location>
        <begin position="367"/>
        <end position="386"/>
    </location>
</feature>
<reference evidence="8" key="1">
    <citation type="submission" date="2011-07" db="EMBL/GenBank/DDBJ databases">
        <authorList>
            <consortium name="Caenorhabditis brenneri Sequencing and Analysis Consortium"/>
            <person name="Wilson R.K."/>
        </authorList>
    </citation>
    <scope>NUCLEOTIDE SEQUENCE [LARGE SCALE GENOMIC DNA]</scope>
    <source>
        <strain evidence="8">PB2801</strain>
    </source>
</reference>
<dbReference type="HOGENOM" id="CLU_025356_0_0_1"/>
<dbReference type="EMBL" id="GL379833">
    <property type="protein sequence ID" value="EGT51341.1"/>
    <property type="molecule type" value="Genomic_DNA"/>
</dbReference>
<dbReference type="Proteomes" id="UP000008068">
    <property type="component" value="Unassembled WGS sequence"/>
</dbReference>
<dbReference type="InterPro" id="IPR010291">
    <property type="entry name" value="Ion_channel_UNC-93"/>
</dbReference>
<gene>
    <name evidence="7" type="ORF">CAEBREN_16404</name>
</gene>
<accession>G0N398</accession>
<dbReference type="SUPFAM" id="SSF103473">
    <property type="entry name" value="MFS general substrate transporter"/>
    <property type="match status" value="1"/>
</dbReference>
<feature type="transmembrane region" description="Helical" evidence="6">
    <location>
        <begin position="262"/>
        <end position="280"/>
    </location>
</feature>
<comment type="similarity">
    <text evidence="2">Belongs to the unc-93 family.</text>
</comment>
<dbReference type="InterPro" id="IPR036259">
    <property type="entry name" value="MFS_trans_sf"/>
</dbReference>
<evidence type="ECO:0000256" key="2">
    <source>
        <dbReference type="ARBA" id="ARBA00009172"/>
    </source>
</evidence>
<feature type="transmembrane region" description="Helical" evidence="6">
    <location>
        <begin position="150"/>
        <end position="174"/>
    </location>
</feature>
<feature type="transmembrane region" description="Helical" evidence="6">
    <location>
        <begin position="327"/>
        <end position="347"/>
    </location>
</feature>
<keyword evidence="8" id="KW-1185">Reference proteome</keyword>
<dbReference type="GO" id="GO:0016020">
    <property type="term" value="C:membrane"/>
    <property type="evidence" value="ECO:0007669"/>
    <property type="project" value="UniProtKB-SubCell"/>
</dbReference>
<dbReference type="OrthoDB" id="5856527at2759"/>
<feature type="transmembrane region" description="Helical" evidence="6">
    <location>
        <begin position="292"/>
        <end position="315"/>
    </location>
</feature>
<protein>
    <recommendedName>
        <fullName evidence="9">UNC93-like protein MFSD11</fullName>
    </recommendedName>
</protein>
<evidence type="ECO:0000256" key="3">
    <source>
        <dbReference type="ARBA" id="ARBA00022692"/>
    </source>
</evidence>
<evidence type="ECO:0000256" key="5">
    <source>
        <dbReference type="ARBA" id="ARBA00023136"/>
    </source>
</evidence>
<dbReference type="InterPro" id="IPR051617">
    <property type="entry name" value="UNC-93-like_regulator"/>
</dbReference>
<proteinExistence type="inferred from homology"/>
<evidence type="ECO:0008006" key="9">
    <source>
        <dbReference type="Google" id="ProtNLM"/>
    </source>
</evidence>
<comment type="subcellular location">
    <subcellularLocation>
        <location evidence="1">Membrane</location>
        <topology evidence="1">Multi-pass membrane protein</topology>
    </subcellularLocation>
</comment>
<evidence type="ECO:0000256" key="4">
    <source>
        <dbReference type="ARBA" id="ARBA00022989"/>
    </source>
</evidence>
<evidence type="ECO:0000313" key="8">
    <source>
        <dbReference type="Proteomes" id="UP000008068"/>
    </source>
</evidence>
<feature type="transmembrane region" description="Helical" evidence="6">
    <location>
        <begin position="432"/>
        <end position="454"/>
    </location>
</feature>
<feature type="transmembrane region" description="Helical" evidence="6">
    <location>
        <begin position="206"/>
        <end position="225"/>
    </location>
</feature>
<dbReference type="FunCoup" id="G0N398">
    <property type="interactions" value="6"/>
</dbReference>
<keyword evidence="5 6" id="KW-0472">Membrane</keyword>
<feature type="transmembrane region" description="Helical" evidence="6">
    <location>
        <begin position="407"/>
        <end position="426"/>
    </location>
</feature>
<dbReference type="eggNOG" id="KOG3098">
    <property type="taxonomic scope" value="Eukaryota"/>
</dbReference>
<feature type="transmembrane region" description="Helical" evidence="6">
    <location>
        <begin position="61"/>
        <end position="82"/>
    </location>
</feature>
<name>G0N398_CAEBE</name>
<evidence type="ECO:0000256" key="6">
    <source>
        <dbReference type="SAM" id="Phobius"/>
    </source>
</evidence>
<dbReference type="Gene3D" id="1.20.1250.20">
    <property type="entry name" value="MFS general substrate transporter like domains"/>
    <property type="match status" value="2"/>
</dbReference>
<keyword evidence="4 6" id="KW-1133">Transmembrane helix</keyword>
<feature type="transmembrane region" description="Helical" evidence="6">
    <location>
        <begin position="89"/>
        <end position="108"/>
    </location>
</feature>
<keyword evidence="3 6" id="KW-0812">Transmembrane</keyword>
<dbReference type="PANTHER" id="PTHR23294:SF30">
    <property type="entry name" value="UNC93-LIKE PROTEIN MFSD11"/>
    <property type="match status" value="1"/>
</dbReference>
<feature type="transmembrane region" description="Helical" evidence="6">
    <location>
        <begin position="14"/>
        <end position="33"/>
    </location>
</feature>
<dbReference type="Pfam" id="PF05978">
    <property type="entry name" value="UNC-93"/>
    <property type="match status" value="1"/>
</dbReference>
<dbReference type="AlphaFoldDB" id="G0N398"/>
<dbReference type="OMA" id="YYGQAVM"/>
<organism evidence="8">
    <name type="scientific">Caenorhabditis brenneri</name>
    <name type="common">Nematode worm</name>
    <dbReference type="NCBI Taxonomy" id="135651"/>
    <lineage>
        <taxon>Eukaryota</taxon>
        <taxon>Metazoa</taxon>
        <taxon>Ecdysozoa</taxon>
        <taxon>Nematoda</taxon>
        <taxon>Chromadorea</taxon>
        <taxon>Rhabditida</taxon>
        <taxon>Rhabditina</taxon>
        <taxon>Rhabditomorpha</taxon>
        <taxon>Rhabditoidea</taxon>
        <taxon>Rhabditidae</taxon>
        <taxon>Peloderinae</taxon>
        <taxon>Caenorhabditis</taxon>
    </lineage>
</organism>